<keyword evidence="3" id="KW-0808">Transferase</keyword>
<comment type="caution">
    <text evidence="11">The sequence shown here is derived from an EMBL/GenBank/DDBJ whole genome shotgun (WGS) entry which is preliminary data.</text>
</comment>
<evidence type="ECO:0000313" key="12">
    <source>
        <dbReference type="Proteomes" id="UP000182932"/>
    </source>
</evidence>
<dbReference type="EC" id="2.3.2.30" evidence="7"/>
<evidence type="ECO:0000313" key="11">
    <source>
        <dbReference type="EMBL" id="SEJ05028.1"/>
    </source>
</evidence>
<comment type="catalytic activity">
    <reaction evidence="10">
        <text>a (3R)-hydroxyacyl-[ACP] + L-ornithine = a lyso-ornithine lipid + holo-[ACP] + H(+)</text>
        <dbReference type="Rhea" id="RHEA:20633"/>
        <dbReference type="Rhea" id="RHEA-COMP:9685"/>
        <dbReference type="Rhea" id="RHEA-COMP:9945"/>
        <dbReference type="ChEBI" id="CHEBI:15378"/>
        <dbReference type="ChEBI" id="CHEBI:46911"/>
        <dbReference type="ChEBI" id="CHEBI:64479"/>
        <dbReference type="ChEBI" id="CHEBI:78827"/>
        <dbReference type="ChEBI" id="CHEBI:138482"/>
        <dbReference type="EC" id="2.3.2.30"/>
    </reaction>
    <physiologicalReaction direction="left-to-right" evidence="10">
        <dbReference type="Rhea" id="RHEA:20634"/>
    </physiologicalReaction>
</comment>
<evidence type="ECO:0000256" key="3">
    <source>
        <dbReference type="ARBA" id="ARBA00022679"/>
    </source>
</evidence>
<evidence type="ECO:0000256" key="8">
    <source>
        <dbReference type="ARBA" id="ARBA00039866"/>
    </source>
</evidence>
<dbReference type="Pfam" id="PF13444">
    <property type="entry name" value="Acetyltransf_5"/>
    <property type="match status" value="1"/>
</dbReference>
<dbReference type="PANTHER" id="PTHR37323:SF1">
    <property type="entry name" value="L-ORNITHINE N(ALPHA)-ACYLTRANSFERASE"/>
    <property type="match status" value="1"/>
</dbReference>
<keyword evidence="2" id="KW-0444">Lipid biosynthesis</keyword>
<dbReference type="EMBL" id="FNYY01000003">
    <property type="protein sequence ID" value="SEJ05028.1"/>
    <property type="molecule type" value="Genomic_DNA"/>
</dbReference>
<evidence type="ECO:0000256" key="4">
    <source>
        <dbReference type="ARBA" id="ARBA00023098"/>
    </source>
</evidence>
<evidence type="ECO:0000256" key="9">
    <source>
        <dbReference type="ARBA" id="ARBA00045724"/>
    </source>
</evidence>
<dbReference type="InterPro" id="IPR052351">
    <property type="entry name" value="Ornithine_N-alpha-AT"/>
</dbReference>
<gene>
    <name evidence="11" type="ORF">SAMN04487940_10367</name>
</gene>
<comment type="similarity">
    <text evidence="6">Belongs to the acetyltransferase family. OlsB subfamily.</text>
</comment>
<reference evidence="11 12" key="1">
    <citation type="submission" date="2016-10" db="EMBL/GenBank/DDBJ databases">
        <authorList>
            <person name="Varghese N."/>
            <person name="Submissions S."/>
        </authorList>
    </citation>
    <scope>NUCLEOTIDE SEQUENCE [LARGE SCALE GENOMIC DNA]</scope>
    <source>
        <strain evidence="11 12">FF3</strain>
    </source>
</reference>
<dbReference type="Proteomes" id="UP000182932">
    <property type="component" value="Unassembled WGS sequence"/>
</dbReference>
<evidence type="ECO:0000256" key="2">
    <source>
        <dbReference type="ARBA" id="ARBA00022516"/>
    </source>
</evidence>
<dbReference type="GO" id="GO:0043810">
    <property type="term" value="F:ornithine-acyl [acyl carrier protein] N-acyltransferase activity"/>
    <property type="evidence" value="ECO:0007669"/>
    <property type="project" value="UniProtKB-EC"/>
</dbReference>
<organism evidence="11 12">
    <name type="scientific">Marinovum algicola</name>
    <dbReference type="NCBI Taxonomy" id="42444"/>
    <lineage>
        <taxon>Bacteria</taxon>
        <taxon>Pseudomonadati</taxon>
        <taxon>Pseudomonadota</taxon>
        <taxon>Alphaproteobacteria</taxon>
        <taxon>Rhodobacterales</taxon>
        <taxon>Roseobacteraceae</taxon>
        <taxon>Marinovum</taxon>
    </lineage>
</organism>
<comment type="pathway">
    <text evidence="1">Lipid metabolism.</text>
</comment>
<accession>A0A975ZMH9</accession>
<protein>
    <recommendedName>
        <fullName evidence="8">L-ornithine N(alpha)-acyltransferase</fullName>
        <ecNumber evidence="7">2.3.2.30</ecNumber>
    </recommendedName>
</protein>
<dbReference type="RefSeq" id="WP_074835535.1">
    <property type="nucleotide sequence ID" value="NZ_CATLQZ010000042.1"/>
</dbReference>
<keyword evidence="4" id="KW-0443">Lipid metabolism</keyword>
<evidence type="ECO:0000256" key="7">
    <source>
        <dbReference type="ARBA" id="ARBA00039058"/>
    </source>
</evidence>
<evidence type="ECO:0000256" key="10">
    <source>
        <dbReference type="ARBA" id="ARBA00047785"/>
    </source>
</evidence>
<keyword evidence="5" id="KW-0012">Acyltransferase</keyword>
<dbReference type="GeneID" id="80817428"/>
<evidence type="ECO:0000256" key="6">
    <source>
        <dbReference type="ARBA" id="ARBA00038095"/>
    </source>
</evidence>
<evidence type="ECO:0000256" key="5">
    <source>
        <dbReference type="ARBA" id="ARBA00023315"/>
    </source>
</evidence>
<sequence>MRTPEFSVRLADTEAEIRAAQALRYQVFVEELGGGGALVDHATGLEKDRFDPYFDHLLLYDRARDTAPVVGVYRVLRDDQAAAIGQFYSDEEYDLAPLRASGRRLMELGRSCLHPDYRGGAAMFHLWQALADYVERHGIEVLFGVASFHGTDAAALAQPLSSLYHNHLAPEELRVRARPAQYQRMDLLPRDRIDRKQAMLQTPALIKAYLRLGGTVGEGAWIDHEFNTTDVCLVMDTARMNSRQRQLYAGSGARR</sequence>
<dbReference type="AlphaFoldDB" id="A0A975ZMH9"/>
<comment type="function">
    <text evidence="9">Catalyzes the first step in the biosynthesis of ornithine lipids, which are phosphorus-free membrane lipids. Catalyzes the 3-hydroxyacyl-acyl carrier protein-dependent acylation of ornithine to form lyso-ornithine lipid (LOL).</text>
</comment>
<name>A0A975ZMH9_9RHOB</name>
<dbReference type="Gene3D" id="3.40.630.30">
    <property type="match status" value="1"/>
</dbReference>
<dbReference type="PANTHER" id="PTHR37323">
    <property type="entry name" value="GCN5-RELATED N-ACETYLTRANSFERASE"/>
    <property type="match status" value="1"/>
</dbReference>
<dbReference type="SUPFAM" id="SSF55729">
    <property type="entry name" value="Acyl-CoA N-acyltransferases (Nat)"/>
    <property type="match status" value="1"/>
</dbReference>
<dbReference type="GO" id="GO:0006629">
    <property type="term" value="P:lipid metabolic process"/>
    <property type="evidence" value="ECO:0007669"/>
    <property type="project" value="UniProtKB-KW"/>
</dbReference>
<dbReference type="InterPro" id="IPR016181">
    <property type="entry name" value="Acyl_CoA_acyltransferase"/>
</dbReference>
<proteinExistence type="inferred from homology"/>
<keyword evidence="12" id="KW-1185">Reference proteome</keyword>
<evidence type="ECO:0000256" key="1">
    <source>
        <dbReference type="ARBA" id="ARBA00005189"/>
    </source>
</evidence>